<evidence type="ECO:0000313" key="2">
    <source>
        <dbReference type="Proteomes" id="UP001055879"/>
    </source>
</evidence>
<comment type="caution">
    <text evidence="1">The sequence shown here is derived from an EMBL/GenBank/DDBJ whole genome shotgun (WGS) entry which is preliminary data.</text>
</comment>
<sequence>MSGRPLGAVETKTLDLETLAKAHSYVLFNCNKVDEFITEHLRIVRDQNRRLREHELQRIHCETFALWFQNHVEELHTLGDQRITEELRALAGGPIEIQINSKPKRVHVDQWKNLIKNWNKEEAKKISERNKTNRAYKKMMQITGKRSYARVREELKRVSDEKDLERRHNEVWIGSYKLRVFIANRNVSRKQEDDTTLNSNALETGEWD</sequence>
<accession>A0ACB9EFU7</accession>
<organism evidence="1 2">
    <name type="scientific">Arctium lappa</name>
    <name type="common">Greater burdock</name>
    <name type="synonym">Lappa major</name>
    <dbReference type="NCBI Taxonomy" id="4217"/>
    <lineage>
        <taxon>Eukaryota</taxon>
        <taxon>Viridiplantae</taxon>
        <taxon>Streptophyta</taxon>
        <taxon>Embryophyta</taxon>
        <taxon>Tracheophyta</taxon>
        <taxon>Spermatophyta</taxon>
        <taxon>Magnoliopsida</taxon>
        <taxon>eudicotyledons</taxon>
        <taxon>Gunneridae</taxon>
        <taxon>Pentapetalae</taxon>
        <taxon>asterids</taxon>
        <taxon>campanulids</taxon>
        <taxon>Asterales</taxon>
        <taxon>Asteraceae</taxon>
        <taxon>Carduoideae</taxon>
        <taxon>Cardueae</taxon>
        <taxon>Arctiinae</taxon>
        <taxon>Arctium</taxon>
    </lineage>
</organism>
<dbReference type="EMBL" id="CM042048">
    <property type="protein sequence ID" value="KAI3757898.1"/>
    <property type="molecule type" value="Genomic_DNA"/>
</dbReference>
<reference evidence="2" key="1">
    <citation type="journal article" date="2022" name="Mol. Ecol. Resour.">
        <title>The genomes of chicory, endive, great burdock and yacon provide insights into Asteraceae palaeo-polyploidization history and plant inulin production.</title>
        <authorList>
            <person name="Fan W."/>
            <person name="Wang S."/>
            <person name="Wang H."/>
            <person name="Wang A."/>
            <person name="Jiang F."/>
            <person name="Liu H."/>
            <person name="Zhao H."/>
            <person name="Xu D."/>
            <person name="Zhang Y."/>
        </authorList>
    </citation>
    <scope>NUCLEOTIDE SEQUENCE [LARGE SCALE GENOMIC DNA]</scope>
    <source>
        <strain evidence="2">cv. Niubang</strain>
    </source>
</reference>
<keyword evidence="2" id="KW-1185">Reference proteome</keyword>
<protein>
    <submittedName>
        <fullName evidence="1">Uncharacterized protein</fullName>
    </submittedName>
</protein>
<name>A0ACB9EFU7_ARCLA</name>
<dbReference type="Proteomes" id="UP001055879">
    <property type="component" value="Linkage Group LG02"/>
</dbReference>
<evidence type="ECO:0000313" key="1">
    <source>
        <dbReference type="EMBL" id="KAI3757898.1"/>
    </source>
</evidence>
<reference evidence="1 2" key="2">
    <citation type="journal article" date="2022" name="Mol. Ecol. Resour.">
        <title>The genomes of chicory, endive, great burdock and yacon provide insights into Asteraceae paleo-polyploidization history and plant inulin production.</title>
        <authorList>
            <person name="Fan W."/>
            <person name="Wang S."/>
            <person name="Wang H."/>
            <person name="Wang A."/>
            <person name="Jiang F."/>
            <person name="Liu H."/>
            <person name="Zhao H."/>
            <person name="Xu D."/>
            <person name="Zhang Y."/>
        </authorList>
    </citation>
    <scope>NUCLEOTIDE SEQUENCE [LARGE SCALE GENOMIC DNA]</scope>
    <source>
        <strain evidence="2">cv. Niubang</strain>
    </source>
</reference>
<proteinExistence type="predicted"/>
<gene>
    <name evidence="1" type="ORF">L6452_05442</name>
</gene>